<reference evidence="2" key="1">
    <citation type="journal article" date="2018" name="Front. Microbiol.">
        <title>Genome-Based Analysis Reveals the Taxonomy and Diversity of the Family Idiomarinaceae.</title>
        <authorList>
            <person name="Liu Y."/>
            <person name="Lai Q."/>
            <person name="Shao Z."/>
        </authorList>
    </citation>
    <scope>NUCLEOTIDE SEQUENCE [LARGE SCALE GENOMIC DNA]</scope>
    <source>
        <strain evidence="2">KYW314</strain>
    </source>
</reference>
<evidence type="ECO:0000313" key="2">
    <source>
        <dbReference type="Proteomes" id="UP000287766"/>
    </source>
</evidence>
<evidence type="ECO:0008006" key="3">
    <source>
        <dbReference type="Google" id="ProtNLM"/>
    </source>
</evidence>
<dbReference type="InterPro" id="IPR016419">
    <property type="entry name" value="Prepilin_Pept-dep_B_prd"/>
</dbReference>
<dbReference type="Proteomes" id="UP000287766">
    <property type="component" value="Unassembled WGS sequence"/>
</dbReference>
<dbReference type="PIRSF" id="PIRSF004525">
    <property type="entry name" value="Pilin_peptidase-dep_B_prd"/>
    <property type="match status" value="1"/>
</dbReference>
<dbReference type="EMBL" id="PIPR01000001">
    <property type="protein sequence ID" value="RUO41558.1"/>
    <property type="molecule type" value="Genomic_DNA"/>
</dbReference>
<dbReference type="PROSITE" id="PS00409">
    <property type="entry name" value="PROKAR_NTER_METHYL"/>
    <property type="match status" value="1"/>
</dbReference>
<dbReference type="Pfam" id="PF07963">
    <property type="entry name" value="N_methyl"/>
    <property type="match status" value="1"/>
</dbReference>
<name>A0A7Z7ETX8_9GAMM</name>
<protein>
    <recommendedName>
        <fullName evidence="3">Prepilin peptidase dependent protein B</fullName>
    </recommendedName>
</protein>
<organism evidence="1 2">
    <name type="scientific">Pseudidiomarina aestuarii</name>
    <dbReference type="NCBI Taxonomy" id="624146"/>
    <lineage>
        <taxon>Bacteria</taxon>
        <taxon>Pseudomonadati</taxon>
        <taxon>Pseudomonadota</taxon>
        <taxon>Gammaproteobacteria</taxon>
        <taxon>Alteromonadales</taxon>
        <taxon>Idiomarinaceae</taxon>
        <taxon>Pseudidiomarina</taxon>
    </lineage>
</organism>
<proteinExistence type="predicted"/>
<dbReference type="InterPro" id="IPR012902">
    <property type="entry name" value="N_methyl_site"/>
</dbReference>
<sequence>MLMRKQQGLSLIELMITISLGLLLMAALTTVFSNTLGVNSRSLQLSQLQEEATAVMELMVSDLRRTGYRADANELLTDPDNASTAFNDSIVISLFPGEAANSCIEFRYDANQDGAFNGAPEAFGYRVREGQIQRRQSAAACNSGGWQTLTSADMLQVDSLQFVLTERMLVNVNEQIVAIQMSVSAPSDATLSREFSTEVVIRNAY</sequence>
<comment type="caution">
    <text evidence="1">The sequence shown here is derived from an EMBL/GenBank/DDBJ whole genome shotgun (WGS) entry which is preliminary data.</text>
</comment>
<accession>A0A7Z7ETX8</accession>
<evidence type="ECO:0000313" key="1">
    <source>
        <dbReference type="EMBL" id="RUO41558.1"/>
    </source>
</evidence>
<dbReference type="AlphaFoldDB" id="A0A7Z7ETX8"/>
<gene>
    <name evidence="1" type="ORF">CWE22_05190</name>
</gene>
<keyword evidence="2" id="KW-1185">Reference proteome</keyword>
<dbReference type="RefSeq" id="WP_169930291.1">
    <property type="nucleotide sequence ID" value="NZ_PIPR01000001.1"/>
</dbReference>
<dbReference type="NCBIfam" id="TIGR02532">
    <property type="entry name" value="IV_pilin_GFxxxE"/>
    <property type="match status" value="1"/>
</dbReference>